<dbReference type="EMBL" id="JAZGQO010000002">
    <property type="protein sequence ID" value="KAK6192751.1"/>
    <property type="molecule type" value="Genomic_DNA"/>
</dbReference>
<gene>
    <name evidence="1" type="ORF">SNE40_004172</name>
</gene>
<reference evidence="1 2" key="1">
    <citation type="submission" date="2024-01" db="EMBL/GenBank/DDBJ databases">
        <title>The genome of the rayed Mediterranean limpet Patella caerulea (Linnaeus, 1758).</title>
        <authorList>
            <person name="Anh-Thu Weber A."/>
            <person name="Halstead-Nussloch G."/>
        </authorList>
    </citation>
    <scope>NUCLEOTIDE SEQUENCE [LARGE SCALE GENOMIC DNA]</scope>
    <source>
        <strain evidence="1">AATW-2023a</strain>
        <tissue evidence="1">Whole specimen</tissue>
    </source>
</reference>
<dbReference type="PANTHER" id="PTHR47331">
    <property type="entry name" value="PHD-TYPE DOMAIN-CONTAINING PROTEIN"/>
    <property type="match status" value="1"/>
</dbReference>
<comment type="caution">
    <text evidence="1">The sequence shown here is derived from an EMBL/GenBank/DDBJ whole genome shotgun (WGS) entry which is preliminary data.</text>
</comment>
<evidence type="ECO:0000313" key="1">
    <source>
        <dbReference type="EMBL" id="KAK6192751.1"/>
    </source>
</evidence>
<name>A0AAN8K9F2_PATCE</name>
<dbReference type="Proteomes" id="UP001347796">
    <property type="component" value="Unassembled WGS sequence"/>
</dbReference>
<keyword evidence="2" id="KW-1185">Reference proteome</keyword>
<accession>A0AAN8K9F2</accession>
<protein>
    <submittedName>
        <fullName evidence="1">Uncharacterized protein</fullName>
    </submittedName>
</protein>
<proteinExistence type="predicted"/>
<dbReference type="PANTHER" id="PTHR47331:SF5">
    <property type="entry name" value="RIBONUCLEASE H"/>
    <property type="match status" value="1"/>
</dbReference>
<dbReference type="AlphaFoldDB" id="A0AAN8K9F2"/>
<evidence type="ECO:0000313" key="2">
    <source>
        <dbReference type="Proteomes" id="UP001347796"/>
    </source>
</evidence>
<organism evidence="1 2">
    <name type="scientific">Patella caerulea</name>
    <name type="common">Rayed Mediterranean limpet</name>
    <dbReference type="NCBI Taxonomy" id="87958"/>
    <lineage>
        <taxon>Eukaryota</taxon>
        <taxon>Metazoa</taxon>
        <taxon>Spiralia</taxon>
        <taxon>Lophotrochozoa</taxon>
        <taxon>Mollusca</taxon>
        <taxon>Gastropoda</taxon>
        <taxon>Patellogastropoda</taxon>
        <taxon>Patelloidea</taxon>
        <taxon>Patellidae</taxon>
        <taxon>Patella</taxon>
    </lineage>
</organism>
<sequence length="86" mass="9752">MEHETISSKRIYGLSVTGLFENAEIKLPITYVRPMIPAHESQIPRKKTAMKYDHLKQIAKNLSPEGQKIRIGLNCIKAVKPIEVIP</sequence>